<dbReference type="eggNOG" id="COG5428">
    <property type="taxonomic scope" value="Bacteria"/>
</dbReference>
<proteinExistence type="predicted"/>
<evidence type="ECO:0000313" key="2">
    <source>
        <dbReference type="Proteomes" id="UP000008204"/>
    </source>
</evidence>
<dbReference type="KEGG" id="cyp:PCC8801_4005"/>
<gene>
    <name evidence="1" type="ordered locus">PCC8801_4005</name>
</gene>
<name>B7K5B8_RIPO1</name>
<protein>
    <recommendedName>
        <fullName evidence="3">DUF2283 domain-containing protein</fullName>
    </recommendedName>
</protein>
<evidence type="ECO:0008006" key="3">
    <source>
        <dbReference type="Google" id="ProtNLM"/>
    </source>
</evidence>
<dbReference type="Pfam" id="PF10049">
    <property type="entry name" value="DUF2283"/>
    <property type="match status" value="1"/>
</dbReference>
<organism evidence="1 2">
    <name type="scientific">Rippkaea orientalis (strain PCC 8801 / RF-1)</name>
    <name type="common">Cyanothece sp. (strain PCC 8801)</name>
    <dbReference type="NCBI Taxonomy" id="41431"/>
    <lineage>
        <taxon>Bacteria</taxon>
        <taxon>Bacillati</taxon>
        <taxon>Cyanobacteriota</taxon>
        <taxon>Cyanophyceae</taxon>
        <taxon>Oscillatoriophycideae</taxon>
        <taxon>Chroococcales</taxon>
        <taxon>Aphanothecaceae</taxon>
        <taxon>Rippkaea</taxon>
        <taxon>Rippkaea orientalis</taxon>
    </lineage>
</organism>
<dbReference type="EMBL" id="CP001287">
    <property type="protein sequence ID" value="ACK67944.1"/>
    <property type="molecule type" value="Genomic_DNA"/>
</dbReference>
<dbReference type="RefSeq" id="WP_012597198.1">
    <property type="nucleotide sequence ID" value="NC_011726.1"/>
</dbReference>
<accession>B7K5B8</accession>
<sequence>MIETVLDRENINNYLTLAKVIKTLPKQNVWTAYDAEADVLYINFHQPPLIADDSELADDDTLIRYQNDKIIGITILNVSQRSESSGL</sequence>
<dbReference type="HOGENOM" id="CLU_185847_0_0_3"/>
<dbReference type="AlphaFoldDB" id="B7K5B8"/>
<dbReference type="STRING" id="41431.PCC8801_4005"/>
<dbReference type="Proteomes" id="UP000008204">
    <property type="component" value="Chromosome"/>
</dbReference>
<dbReference type="OrthoDB" id="2112472at2"/>
<evidence type="ECO:0000313" key="1">
    <source>
        <dbReference type="EMBL" id="ACK67944.1"/>
    </source>
</evidence>
<dbReference type="InterPro" id="IPR019270">
    <property type="entry name" value="DUF2283"/>
</dbReference>
<keyword evidence="2" id="KW-1185">Reference proteome</keyword>
<reference evidence="2" key="1">
    <citation type="journal article" date="2011" name="MBio">
        <title>Novel metabolic attributes of the genus Cyanothece, comprising a group of unicellular nitrogen-fixing Cyanobacteria.</title>
        <authorList>
            <person name="Bandyopadhyay A."/>
            <person name="Elvitigala T."/>
            <person name="Welsh E."/>
            <person name="Stockel J."/>
            <person name="Liberton M."/>
            <person name="Min H."/>
            <person name="Sherman L.A."/>
            <person name="Pakrasi H.B."/>
        </authorList>
    </citation>
    <scope>NUCLEOTIDE SEQUENCE [LARGE SCALE GENOMIC DNA]</scope>
    <source>
        <strain evidence="2">PCC 8801</strain>
    </source>
</reference>